<dbReference type="GeneID" id="7200322"/>
<dbReference type="InterPro" id="IPR011990">
    <property type="entry name" value="TPR-like_helical_dom_sf"/>
</dbReference>
<name>B7FWK4_PHATC</name>
<gene>
    <name evidence="1" type="ORF">PHATRDRAFT_34751</name>
</gene>
<dbReference type="HOGENOM" id="CLU_1079528_0_0_1"/>
<dbReference type="AlphaFoldDB" id="B7FWK4"/>
<dbReference type="Gene3D" id="1.25.40.10">
    <property type="entry name" value="Tetratricopeptide repeat domain"/>
    <property type="match status" value="1"/>
</dbReference>
<protein>
    <submittedName>
        <fullName evidence="1">Uncharacterized protein</fullName>
    </submittedName>
</protein>
<dbReference type="KEGG" id="pti:PHATRDRAFT_34751"/>
<dbReference type="OrthoDB" id="48412at2759"/>
<evidence type="ECO:0000313" key="2">
    <source>
        <dbReference type="Proteomes" id="UP000000759"/>
    </source>
</evidence>
<dbReference type="Proteomes" id="UP000000759">
    <property type="component" value="Chromosome 6"/>
</dbReference>
<dbReference type="RefSeq" id="XP_002179176.1">
    <property type="nucleotide sequence ID" value="XM_002179140.1"/>
</dbReference>
<proteinExistence type="predicted"/>
<accession>B7FWK4</accession>
<dbReference type="SUPFAM" id="SSF48452">
    <property type="entry name" value="TPR-like"/>
    <property type="match status" value="1"/>
</dbReference>
<sequence>MAAERVAEIQVCQNKDCCKRWQQSYPSTTLPDILRDLLEPSCFVDVKTTGCLSQCDKGPNIVFKARGKQKLVQGLDSISLLIEALEKEFGKGIVPPKLIAACRVLGKAHEASSFDEKHRFLNSVVSVLEGEPELAQSSALARALVSRAQARYEDQHTEEALGDALRATSMKSTSWNALSWRMVADCYKTLGKPDEAIAALREWGSCEPAFRSKVNREIQELRRLL</sequence>
<dbReference type="EMBL" id="CM000609">
    <property type="protein sequence ID" value="EEC48999.1"/>
    <property type="molecule type" value="Genomic_DNA"/>
</dbReference>
<evidence type="ECO:0000313" key="1">
    <source>
        <dbReference type="EMBL" id="EEC48999.1"/>
    </source>
</evidence>
<organism evidence="1 2">
    <name type="scientific">Phaeodactylum tricornutum (strain CCAP 1055/1)</name>
    <dbReference type="NCBI Taxonomy" id="556484"/>
    <lineage>
        <taxon>Eukaryota</taxon>
        <taxon>Sar</taxon>
        <taxon>Stramenopiles</taxon>
        <taxon>Ochrophyta</taxon>
        <taxon>Bacillariophyta</taxon>
        <taxon>Bacillariophyceae</taxon>
        <taxon>Bacillariophycidae</taxon>
        <taxon>Naviculales</taxon>
        <taxon>Phaeodactylaceae</taxon>
        <taxon>Phaeodactylum</taxon>
    </lineage>
</organism>
<reference evidence="1 2" key="1">
    <citation type="journal article" date="2008" name="Nature">
        <title>The Phaeodactylum genome reveals the evolutionary history of diatom genomes.</title>
        <authorList>
            <person name="Bowler C."/>
            <person name="Allen A.E."/>
            <person name="Badger J.H."/>
            <person name="Grimwood J."/>
            <person name="Jabbari K."/>
            <person name="Kuo A."/>
            <person name="Maheswari U."/>
            <person name="Martens C."/>
            <person name="Maumus F."/>
            <person name="Otillar R.P."/>
            <person name="Rayko E."/>
            <person name="Salamov A."/>
            <person name="Vandepoele K."/>
            <person name="Beszteri B."/>
            <person name="Gruber A."/>
            <person name="Heijde M."/>
            <person name="Katinka M."/>
            <person name="Mock T."/>
            <person name="Valentin K."/>
            <person name="Verret F."/>
            <person name="Berges J.A."/>
            <person name="Brownlee C."/>
            <person name="Cadoret J.P."/>
            <person name="Chiovitti A."/>
            <person name="Choi C.J."/>
            <person name="Coesel S."/>
            <person name="De Martino A."/>
            <person name="Detter J.C."/>
            <person name="Durkin C."/>
            <person name="Falciatore A."/>
            <person name="Fournet J."/>
            <person name="Haruta M."/>
            <person name="Huysman M.J."/>
            <person name="Jenkins B.D."/>
            <person name="Jiroutova K."/>
            <person name="Jorgensen R.E."/>
            <person name="Joubert Y."/>
            <person name="Kaplan A."/>
            <person name="Kroger N."/>
            <person name="Kroth P.G."/>
            <person name="La Roche J."/>
            <person name="Lindquist E."/>
            <person name="Lommer M."/>
            <person name="Martin-Jezequel V."/>
            <person name="Lopez P.J."/>
            <person name="Lucas S."/>
            <person name="Mangogna M."/>
            <person name="McGinnis K."/>
            <person name="Medlin L.K."/>
            <person name="Montsant A."/>
            <person name="Oudot-Le Secq M.P."/>
            <person name="Napoli C."/>
            <person name="Obornik M."/>
            <person name="Parker M.S."/>
            <person name="Petit J.L."/>
            <person name="Porcel B.M."/>
            <person name="Poulsen N."/>
            <person name="Robison M."/>
            <person name="Rychlewski L."/>
            <person name="Rynearson T.A."/>
            <person name="Schmutz J."/>
            <person name="Shapiro H."/>
            <person name="Siaut M."/>
            <person name="Stanley M."/>
            <person name="Sussman M.R."/>
            <person name="Taylor A.R."/>
            <person name="Vardi A."/>
            <person name="von Dassow P."/>
            <person name="Vyverman W."/>
            <person name="Willis A."/>
            <person name="Wyrwicz L.S."/>
            <person name="Rokhsar D.S."/>
            <person name="Weissenbach J."/>
            <person name="Armbrust E.V."/>
            <person name="Green B.R."/>
            <person name="Van de Peer Y."/>
            <person name="Grigoriev I.V."/>
        </authorList>
    </citation>
    <scope>NUCLEOTIDE SEQUENCE [LARGE SCALE GENOMIC DNA]</scope>
    <source>
        <strain evidence="1 2">CCAP 1055/1</strain>
    </source>
</reference>
<reference evidence="2" key="2">
    <citation type="submission" date="2008-08" db="EMBL/GenBank/DDBJ databases">
        <authorList>
            <consortium name="Diatom Consortium"/>
            <person name="Grigoriev I."/>
            <person name="Grimwood J."/>
            <person name="Kuo A."/>
            <person name="Otillar R.P."/>
            <person name="Salamov A."/>
            <person name="Detter J.C."/>
            <person name="Lindquist E."/>
            <person name="Shapiro H."/>
            <person name="Lucas S."/>
            <person name="Glavina del Rio T."/>
            <person name="Pitluck S."/>
            <person name="Rokhsar D."/>
            <person name="Bowler C."/>
        </authorList>
    </citation>
    <scope>GENOME REANNOTATION</scope>
    <source>
        <strain evidence="2">CCAP 1055/1</strain>
    </source>
</reference>
<keyword evidence="2" id="KW-1185">Reference proteome</keyword>
<dbReference type="InParanoid" id="B7FWK4"/>
<dbReference type="PaxDb" id="2850-Phatr34751"/>